<dbReference type="STRING" id="268475.A0A0V1H9M3"/>
<keyword evidence="2" id="KW-1185">Reference proteome</keyword>
<accession>A0A0V1H9M3</accession>
<protein>
    <submittedName>
        <fullName evidence="1">Uncharacterized protein</fullName>
    </submittedName>
</protein>
<sequence>MTIHSSSRPSTALAGRAEIFALRPGRIMTCDSVQSHTGCLRKNTKTGAFFFSAQYFPLYTVLSIQVSLLIYSTGVTIEYGKLNLCFFPF</sequence>
<name>A0A0V1H9M3_9BILA</name>
<reference evidence="1 2" key="1">
    <citation type="submission" date="2015-01" db="EMBL/GenBank/DDBJ databases">
        <title>Evolution of Trichinella species and genotypes.</title>
        <authorList>
            <person name="Korhonen P.K."/>
            <person name="Edoardo P."/>
            <person name="Giuseppe L.R."/>
            <person name="Gasser R.B."/>
        </authorList>
    </citation>
    <scope>NUCLEOTIDE SEQUENCE [LARGE SCALE GENOMIC DNA]</scope>
    <source>
        <strain evidence="1">ISS1029</strain>
    </source>
</reference>
<dbReference type="AlphaFoldDB" id="A0A0V1H9M3"/>
<dbReference type="EMBL" id="JYDP01000101">
    <property type="protein sequence ID" value="KRZ07502.1"/>
    <property type="molecule type" value="Genomic_DNA"/>
</dbReference>
<comment type="caution">
    <text evidence="1">The sequence shown here is derived from an EMBL/GenBank/DDBJ whole genome shotgun (WGS) entry which is preliminary data.</text>
</comment>
<organism evidence="1 2">
    <name type="scientific">Trichinella zimbabwensis</name>
    <dbReference type="NCBI Taxonomy" id="268475"/>
    <lineage>
        <taxon>Eukaryota</taxon>
        <taxon>Metazoa</taxon>
        <taxon>Ecdysozoa</taxon>
        <taxon>Nematoda</taxon>
        <taxon>Enoplea</taxon>
        <taxon>Dorylaimia</taxon>
        <taxon>Trichinellida</taxon>
        <taxon>Trichinellidae</taxon>
        <taxon>Trichinella</taxon>
    </lineage>
</organism>
<evidence type="ECO:0000313" key="2">
    <source>
        <dbReference type="Proteomes" id="UP000055024"/>
    </source>
</evidence>
<dbReference type="Proteomes" id="UP000055024">
    <property type="component" value="Unassembled WGS sequence"/>
</dbReference>
<gene>
    <name evidence="1" type="ORF">T11_13724</name>
</gene>
<proteinExistence type="predicted"/>
<evidence type="ECO:0000313" key="1">
    <source>
        <dbReference type="EMBL" id="KRZ07502.1"/>
    </source>
</evidence>